<evidence type="ECO:0000313" key="2">
    <source>
        <dbReference type="EMBL" id="MFB9831012.1"/>
    </source>
</evidence>
<evidence type="ECO:0000313" key="3">
    <source>
        <dbReference type="Proteomes" id="UP001589627"/>
    </source>
</evidence>
<comment type="caution">
    <text evidence="2">The sequence shown here is derived from an EMBL/GenBank/DDBJ whole genome shotgun (WGS) entry which is preliminary data.</text>
</comment>
<dbReference type="SUPFAM" id="SSF52540">
    <property type="entry name" value="P-loop containing nucleoside triphosphate hydrolases"/>
    <property type="match status" value="1"/>
</dbReference>
<organism evidence="2 3">
    <name type="scientific">Actinoallomurus acaciae</name>
    <dbReference type="NCBI Taxonomy" id="502577"/>
    <lineage>
        <taxon>Bacteria</taxon>
        <taxon>Bacillati</taxon>
        <taxon>Actinomycetota</taxon>
        <taxon>Actinomycetes</taxon>
        <taxon>Streptosporangiales</taxon>
        <taxon>Thermomonosporaceae</taxon>
        <taxon>Actinoallomurus</taxon>
    </lineage>
</organism>
<proteinExistence type="predicted"/>
<dbReference type="InterPro" id="IPR019734">
    <property type="entry name" value="TPR_rpt"/>
</dbReference>
<dbReference type="SUPFAM" id="SSF48452">
    <property type="entry name" value="TPR-like"/>
    <property type="match status" value="3"/>
</dbReference>
<evidence type="ECO:0000256" key="1">
    <source>
        <dbReference type="PROSITE-ProRule" id="PRU00339"/>
    </source>
</evidence>
<dbReference type="InterPro" id="IPR011990">
    <property type="entry name" value="TPR-like_helical_dom_sf"/>
</dbReference>
<sequence>MRLAHDFLRYSEETGDAIAGGHVHVQIPNPVPGDYSIDDILSHIFYALGFPLEKVPRLLQGRLSLFTSLTSRERVLVLIDGISSEELLEALINRLGLGSALICTSRSRLSGLLGSQIYISELGVLSHEAADAVIRNIVGSDNISANECTELARICNNWPLALMVACKRLTSRKNLTPGELIRRLNGEKRRLRELRVKPGELPVLAAFEVSYRDLGRDVAKAFRRLGLLSPGSFSLKIAAAVLTDDATCLSDASIDEFADLIDELVELNLVEGYAGQRYRLHDLLREYANEKAVEFDAQCERHAAIFNVIRAYLDFVSPFGARLQRLLVGEDLCASEWESALADLELERENLVSAVRTAFDLQMWEQCCLLCSAISNFLDLRNYWKDLRQVHIISGAAAKEIGDQGRQALSLLTQGRAALHLGDVEQSGELLVKSFETAVAASVPSIAAAATHSHGMLWFASGQPEEALRYLKPALKFWRSTDRRDRISAALCDMGSCHMQLSNFDKAERFYRDALASASEKISPLLRATILNNLANLYIGVGRIKDAAEACTESGGLFRSLGDRSGEVTLLVTQGGLEQASGNLRAAENLYETALAVYRKTAEPHGESLVLQRLGSLAYHSGQAPKALELFEEARKISERVGDLASEAVALCCIGQIWGEIGQHSRADQHLQHALRLSADAGNQRAYTDVALRVAQLRLDQAAWEEAAEISSRCIRFLVRVGNHHQAAHARVTLAWSYMKMGEWRRAAEELRIALRDTSFDGDGPDTGELQRNLAIVYARQGLWAESLKLAQSALVTARRFNDRNGEAQALHALAGVYARQGAMETAVTHFQEAISLAKENRQYRLLVAATASLASIIDDNRDYDSSIEKLEASLATIQKLQARDMEGEIACSLGMMRLRRGELDNAETLLQAAAEISQDLGYRDLEARALRGLAGVRRRRQEFPAAFDLLENARTIFHDIEDTASEAETLKSICSLAWEQSKGGDAGLQRVRQEVMRVAGTPAGAYLRKMLSSPPEGGQDDAMTWRSDDGGRIIRIAKDIQEGLSHIRLDATLERLSRSRQRCVVCRQDIAEDDRAELVWLNTGEPSFVWLKLAHPRCGPSAVVATPEKPDHRLHIEVECAILQAPDLMLPCIYVDAYNLWGLGEDGEERDLLLEALIDSGFSAVNALSEKDIRLPRGVLENSLAAGLNATINGDILSVRCGGQEVLSDVPLSFLPRWYRSAQLGLLVIFVGRNLVGMSWENFSYISSAAERGELVCGVARLALAPPAQNHRCVCTPRKGRKFKHCCGKQGIPEPRADAVGLIFNR</sequence>
<dbReference type="Pfam" id="PF13424">
    <property type="entry name" value="TPR_12"/>
    <property type="match status" value="5"/>
</dbReference>
<dbReference type="Gene3D" id="1.25.40.10">
    <property type="entry name" value="Tetratricopeptide repeat domain"/>
    <property type="match status" value="4"/>
</dbReference>
<dbReference type="PROSITE" id="PS50005">
    <property type="entry name" value="TPR"/>
    <property type="match status" value="2"/>
</dbReference>
<dbReference type="EMBL" id="JBHLZP010000006">
    <property type="protein sequence ID" value="MFB9831012.1"/>
    <property type="molecule type" value="Genomic_DNA"/>
</dbReference>
<feature type="repeat" description="TPR" evidence="1">
    <location>
        <begin position="808"/>
        <end position="841"/>
    </location>
</feature>
<keyword evidence="3" id="KW-1185">Reference proteome</keyword>
<feature type="repeat" description="TPR" evidence="1">
    <location>
        <begin position="488"/>
        <end position="521"/>
    </location>
</feature>
<dbReference type="RefSeq" id="WP_378194222.1">
    <property type="nucleotide sequence ID" value="NZ_JBHLZP010000006.1"/>
</dbReference>
<dbReference type="SMART" id="SM00028">
    <property type="entry name" value="TPR"/>
    <property type="match status" value="11"/>
</dbReference>
<dbReference type="InterPro" id="IPR027417">
    <property type="entry name" value="P-loop_NTPase"/>
</dbReference>
<keyword evidence="1" id="KW-0802">TPR repeat</keyword>
<reference evidence="2 3" key="1">
    <citation type="submission" date="2024-09" db="EMBL/GenBank/DDBJ databases">
        <authorList>
            <person name="Sun Q."/>
            <person name="Mori K."/>
        </authorList>
    </citation>
    <scope>NUCLEOTIDE SEQUENCE [LARGE SCALE GENOMIC DNA]</scope>
    <source>
        <strain evidence="2 3">TBRC 0563</strain>
    </source>
</reference>
<protein>
    <submittedName>
        <fullName evidence="2">Tetratricopeptide repeat protein</fullName>
    </submittedName>
</protein>
<accession>A0ABV5Y7K9</accession>
<dbReference type="PANTHER" id="PTHR10098">
    <property type="entry name" value="RAPSYN-RELATED"/>
    <property type="match status" value="1"/>
</dbReference>
<dbReference type="Proteomes" id="UP001589627">
    <property type="component" value="Unassembled WGS sequence"/>
</dbReference>
<gene>
    <name evidence="2" type="ORF">ACFFNX_02255</name>
</gene>
<name>A0ABV5Y7K9_9ACTN</name>